<name>A0ACB6QTC3_9PLEO</name>
<sequence>MAVLSKLTLSSTNDHGPDIDSRLKKWIENNGGKYVSRITKGVTHLICSKTAWKKQSEAVTAAQKYGTYIINYDWLEDSLQKKRKLTEKKYLWDTVERERRRKKEMVRMGRKVDAAKFEKGCEEARTDTGSGKSKSSLSVSFFRSAFVELAERRERREAEAKACSKAEKKAIASAQTQAQATAQQEASPPMDSKSSQSFQSSQRPTSKSTSTPTLLPLPTPTSSLSLKPPTSSNAQANPATLKLKDLYHLYHDTTGFSYNILLIRANLLKNQSERYNIRLYESHTVPHVYCTVVQYAPARGEWSSADSGTSNVSEKHARLISLVSSAEPTTPTPTIQPFKTILTPLSSPFQPAFSTFRHAFQDLTLLSWEQRLHPSFRALQKSLAKSYNVEPFLYAKPSAGLPVGLTHQLPHQGYEDGYVRGELRLPGMEVPLTKAGTFGCALVKEMEEMEKLEEEKRIRLKREEDERNGLSKKSRNLPATNWNRPFFNSVGGRPDTLDMMKTGGNGAGNAGECRGVGPSARKSGAAAQGGYVVGRGLLRLKQRQKKRWPGYFDY</sequence>
<comment type="caution">
    <text evidence="1">The sequence shown here is derived from an EMBL/GenBank/DDBJ whole genome shotgun (WGS) entry which is preliminary data.</text>
</comment>
<gene>
    <name evidence="1" type="ORF">BDR25DRAFT_226538</name>
</gene>
<dbReference type="EMBL" id="MU003509">
    <property type="protein sequence ID" value="KAF2470191.1"/>
    <property type="molecule type" value="Genomic_DNA"/>
</dbReference>
<accession>A0ACB6QTC3</accession>
<proteinExistence type="predicted"/>
<organism evidence="1 2">
    <name type="scientific">Lindgomyces ingoldianus</name>
    <dbReference type="NCBI Taxonomy" id="673940"/>
    <lineage>
        <taxon>Eukaryota</taxon>
        <taxon>Fungi</taxon>
        <taxon>Dikarya</taxon>
        <taxon>Ascomycota</taxon>
        <taxon>Pezizomycotina</taxon>
        <taxon>Dothideomycetes</taxon>
        <taxon>Pleosporomycetidae</taxon>
        <taxon>Pleosporales</taxon>
        <taxon>Lindgomycetaceae</taxon>
        <taxon>Lindgomyces</taxon>
    </lineage>
</organism>
<evidence type="ECO:0000313" key="2">
    <source>
        <dbReference type="Proteomes" id="UP000799755"/>
    </source>
</evidence>
<dbReference type="Proteomes" id="UP000799755">
    <property type="component" value="Unassembled WGS sequence"/>
</dbReference>
<keyword evidence="2" id="KW-1185">Reference proteome</keyword>
<protein>
    <submittedName>
        <fullName evidence="1">Uncharacterized protein</fullName>
    </submittedName>
</protein>
<reference evidence="1" key="1">
    <citation type="journal article" date="2020" name="Stud. Mycol.">
        <title>101 Dothideomycetes genomes: a test case for predicting lifestyles and emergence of pathogens.</title>
        <authorList>
            <person name="Haridas S."/>
            <person name="Albert R."/>
            <person name="Binder M."/>
            <person name="Bloem J."/>
            <person name="Labutti K."/>
            <person name="Salamov A."/>
            <person name="Andreopoulos B."/>
            <person name="Baker S."/>
            <person name="Barry K."/>
            <person name="Bills G."/>
            <person name="Bluhm B."/>
            <person name="Cannon C."/>
            <person name="Castanera R."/>
            <person name="Culley D."/>
            <person name="Daum C."/>
            <person name="Ezra D."/>
            <person name="Gonzalez J."/>
            <person name="Henrissat B."/>
            <person name="Kuo A."/>
            <person name="Liang C."/>
            <person name="Lipzen A."/>
            <person name="Lutzoni F."/>
            <person name="Magnuson J."/>
            <person name="Mondo S."/>
            <person name="Nolan M."/>
            <person name="Ohm R."/>
            <person name="Pangilinan J."/>
            <person name="Park H.-J."/>
            <person name="Ramirez L."/>
            <person name="Alfaro M."/>
            <person name="Sun H."/>
            <person name="Tritt A."/>
            <person name="Yoshinaga Y."/>
            <person name="Zwiers L.-H."/>
            <person name="Turgeon B."/>
            <person name="Goodwin S."/>
            <person name="Spatafora J."/>
            <person name="Crous P."/>
            <person name="Grigoriev I."/>
        </authorList>
    </citation>
    <scope>NUCLEOTIDE SEQUENCE</scope>
    <source>
        <strain evidence="1">ATCC 200398</strain>
    </source>
</reference>
<evidence type="ECO:0000313" key="1">
    <source>
        <dbReference type="EMBL" id="KAF2470191.1"/>
    </source>
</evidence>